<dbReference type="InterPro" id="IPR050810">
    <property type="entry name" value="Bact_Secretion_Sys_Channel"/>
</dbReference>
<organism evidence="4 5">
    <name type="scientific">Candidatus Methylomirabilis lanthanidiphila</name>
    <dbReference type="NCBI Taxonomy" id="2211376"/>
    <lineage>
        <taxon>Bacteria</taxon>
        <taxon>Candidatus Methylomirabilota</taxon>
        <taxon>Candidatus Methylomirabilia</taxon>
        <taxon>Candidatus Methylomirabilales</taxon>
        <taxon>Candidatus Methylomirabilaceae</taxon>
        <taxon>Candidatus Methylomirabilis</taxon>
    </lineage>
</organism>
<dbReference type="AlphaFoldDB" id="A0A564ZIA0"/>
<proteinExistence type="inferred from homology"/>
<dbReference type="Pfam" id="PF11741">
    <property type="entry name" value="AMIN"/>
    <property type="match status" value="1"/>
</dbReference>
<feature type="region of interest" description="Disordered" evidence="2">
    <location>
        <begin position="189"/>
        <end position="222"/>
    </location>
</feature>
<dbReference type="Proteomes" id="UP000334340">
    <property type="component" value="Unassembled WGS sequence"/>
</dbReference>
<keyword evidence="5" id="KW-1185">Reference proteome</keyword>
<dbReference type="Pfam" id="PF00263">
    <property type="entry name" value="Secretin"/>
    <property type="match status" value="1"/>
</dbReference>
<gene>
    <name evidence="4" type="primary">pulD</name>
    <name evidence="4" type="ORF">MELA_00743</name>
</gene>
<reference evidence="4 5" key="1">
    <citation type="submission" date="2019-07" db="EMBL/GenBank/DDBJ databases">
        <authorList>
            <person name="Cremers G."/>
        </authorList>
    </citation>
    <scope>NUCLEOTIDE SEQUENCE [LARGE SCALE GENOMIC DNA]</scope>
</reference>
<dbReference type="InterPro" id="IPR032789">
    <property type="entry name" value="T2SS-T3SS_pil_N"/>
</dbReference>
<dbReference type="PRINTS" id="PR00811">
    <property type="entry name" value="BCTERIALGSPD"/>
</dbReference>
<dbReference type="PANTHER" id="PTHR30332">
    <property type="entry name" value="PROBABLE GENERAL SECRETION PATHWAY PROTEIN D"/>
    <property type="match status" value="1"/>
</dbReference>
<accession>A0A564ZIA0</accession>
<dbReference type="InterPro" id="IPR004846">
    <property type="entry name" value="T2SS/T3SS_dom"/>
</dbReference>
<protein>
    <submittedName>
        <fullName evidence="4">Type II secretion system protein D</fullName>
    </submittedName>
</protein>
<feature type="compositionally biased region" description="Basic and acidic residues" evidence="2">
    <location>
        <begin position="616"/>
        <end position="634"/>
    </location>
</feature>
<comment type="similarity">
    <text evidence="1">Belongs to the bacterial secretin family.</text>
</comment>
<dbReference type="InterPro" id="IPR021731">
    <property type="entry name" value="AMIN_dom"/>
</dbReference>
<evidence type="ECO:0000259" key="3">
    <source>
        <dbReference type="PROSITE" id="PS50914"/>
    </source>
</evidence>
<dbReference type="Gene3D" id="2.60.40.3500">
    <property type="match status" value="1"/>
</dbReference>
<name>A0A564ZIA0_9BACT</name>
<sequence>MSEIRSVWSGWLVQTMLLFVTTSCVAGGLPTAKAVGQPLPALPSPTAARPAQVAEVTGVQVLAEASGDVAILVIADGPLTDYESSALYDPPRLVIDLPRARHAITRPANLPSGSPILSIQTFQYQEHPIPVVRLVLDLKVLLPYRMELSRNNLQILVSAEGSEQAPPAQQPQSGVSPVEPPAARAVEVPMVSGKDGKERDATVPGALTSTAETNGSTPDPRVLAGRETTQVQVAVGRSMVLDLSRQLQRVSVTNPEIANIQLVPPSQILINGKAPGITTLIAWTHEATQYFDIVVTADLSLLQQAIKDLAPQEEIEVKAARTSVVLSGTVSNPSLTVKAAELAKAFLPDKTAVVNLLHLSEPHQIMLKVEVAEVNRNALRELGFDFINLGTTFGLAVFGGTTGGVLNTSIDKDGAIRFDPRTSAIISQGNTRTFLRALEQKGLLKSLARPTLIAASGASASFLVGGEFPYPSVQGGGGAGGGTSVTIQFKPFGIRLDFTPTLNDLGSINLKIAPEVSDLDFVNAVTIQGFTLPSLTTRRASTMVDLKSGQSLAIGGLIKVADRKTLTKFPILGDVPVLGALFRSTKFVRDETDLIIFVTPDIVKPFALGQAPNLEEQMKTTPEEAKEMRQVPGR</sequence>
<dbReference type="PROSITE" id="PS51257">
    <property type="entry name" value="PROKAR_LIPOPROTEIN"/>
    <property type="match status" value="1"/>
</dbReference>
<evidence type="ECO:0000313" key="5">
    <source>
        <dbReference type="Proteomes" id="UP000334340"/>
    </source>
</evidence>
<dbReference type="PROSITE" id="PS50914">
    <property type="entry name" value="BON"/>
    <property type="match status" value="1"/>
</dbReference>
<dbReference type="GO" id="GO:0015627">
    <property type="term" value="C:type II protein secretion system complex"/>
    <property type="evidence" value="ECO:0007669"/>
    <property type="project" value="TreeGrafter"/>
</dbReference>
<feature type="region of interest" description="Disordered" evidence="2">
    <location>
        <begin position="613"/>
        <end position="634"/>
    </location>
</feature>
<evidence type="ECO:0000313" key="4">
    <source>
        <dbReference type="EMBL" id="VUZ84372.1"/>
    </source>
</evidence>
<dbReference type="InterPro" id="IPR007055">
    <property type="entry name" value="BON_dom"/>
</dbReference>
<feature type="domain" description="BON" evidence="3">
    <location>
        <begin position="291"/>
        <end position="361"/>
    </location>
</feature>
<dbReference type="Pfam" id="PF13629">
    <property type="entry name" value="T2SS-T3SS_pil_N"/>
    <property type="match status" value="1"/>
</dbReference>
<dbReference type="PANTHER" id="PTHR30332:SF17">
    <property type="entry name" value="TYPE IV PILIATION SYSTEM PROTEIN DR_0774-RELATED"/>
    <property type="match status" value="1"/>
</dbReference>
<dbReference type="EMBL" id="CABIKM010000011">
    <property type="protein sequence ID" value="VUZ84372.1"/>
    <property type="molecule type" value="Genomic_DNA"/>
</dbReference>
<dbReference type="InterPro" id="IPR001775">
    <property type="entry name" value="GspD/PilQ"/>
</dbReference>
<dbReference type="GO" id="GO:0009306">
    <property type="term" value="P:protein secretion"/>
    <property type="evidence" value="ECO:0007669"/>
    <property type="project" value="InterPro"/>
</dbReference>
<evidence type="ECO:0000256" key="2">
    <source>
        <dbReference type="SAM" id="MobiDB-lite"/>
    </source>
</evidence>
<evidence type="ECO:0000256" key="1">
    <source>
        <dbReference type="RuleBase" id="RU004003"/>
    </source>
</evidence>
<feature type="compositionally biased region" description="Polar residues" evidence="2">
    <location>
        <begin position="207"/>
        <end position="217"/>
    </location>
</feature>